<dbReference type="EMBL" id="CM037155">
    <property type="protein sequence ID" value="KAH7846525.1"/>
    <property type="molecule type" value="Genomic_DNA"/>
</dbReference>
<keyword evidence="2" id="KW-1185">Reference proteome</keyword>
<evidence type="ECO:0000313" key="1">
    <source>
        <dbReference type="EMBL" id="KAH7846525.1"/>
    </source>
</evidence>
<organism evidence="1 2">
    <name type="scientific">Vaccinium darrowii</name>
    <dbReference type="NCBI Taxonomy" id="229202"/>
    <lineage>
        <taxon>Eukaryota</taxon>
        <taxon>Viridiplantae</taxon>
        <taxon>Streptophyta</taxon>
        <taxon>Embryophyta</taxon>
        <taxon>Tracheophyta</taxon>
        <taxon>Spermatophyta</taxon>
        <taxon>Magnoliopsida</taxon>
        <taxon>eudicotyledons</taxon>
        <taxon>Gunneridae</taxon>
        <taxon>Pentapetalae</taxon>
        <taxon>asterids</taxon>
        <taxon>Ericales</taxon>
        <taxon>Ericaceae</taxon>
        <taxon>Vaccinioideae</taxon>
        <taxon>Vaccinieae</taxon>
        <taxon>Vaccinium</taxon>
    </lineage>
</organism>
<proteinExistence type="predicted"/>
<sequence>MSLEIFSTNRLNAFLSIRLRQLYRKSSTGFAKVELKSKLYGLTFNIIVRMIAGKRYYGDDLEDSAEAAEFWELVSMAFEYAGSWNPADYVPVLGWIDYKGFEKNLAKYHKRIDGLFQGLIDERRRDKNKNTMIDHLLSLQES</sequence>
<comment type="caution">
    <text evidence="1">The sequence shown here is derived from an EMBL/GenBank/DDBJ whole genome shotgun (WGS) entry which is preliminary data.</text>
</comment>
<accession>A0ACB7Y0T5</accession>
<name>A0ACB7Y0T5_9ERIC</name>
<dbReference type="Proteomes" id="UP000828048">
    <property type="component" value="Chromosome 5"/>
</dbReference>
<evidence type="ECO:0000313" key="2">
    <source>
        <dbReference type="Proteomes" id="UP000828048"/>
    </source>
</evidence>
<reference evidence="1 2" key="1">
    <citation type="journal article" date="2021" name="Hortic Res">
        <title>High-quality reference genome and annotation aids understanding of berry development for evergreen blueberry (Vaccinium darrowii).</title>
        <authorList>
            <person name="Yu J."/>
            <person name="Hulse-Kemp A.M."/>
            <person name="Babiker E."/>
            <person name="Staton M."/>
        </authorList>
    </citation>
    <scope>NUCLEOTIDE SEQUENCE [LARGE SCALE GENOMIC DNA]</scope>
    <source>
        <strain evidence="2">cv. NJ 8807/NJ 8810</strain>
        <tissue evidence="1">Young leaf</tissue>
    </source>
</reference>
<protein>
    <submittedName>
        <fullName evidence="1">Uncharacterized protein</fullName>
    </submittedName>
</protein>
<gene>
    <name evidence="1" type="ORF">Vadar_014959</name>
</gene>